<dbReference type="AlphaFoldDB" id="A0A537LJD7"/>
<accession>A0A537LJD7</accession>
<feature type="region of interest" description="Disordered" evidence="1">
    <location>
        <begin position="93"/>
        <end position="115"/>
    </location>
</feature>
<dbReference type="Proteomes" id="UP000315217">
    <property type="component" value="Unassembled WGS sequence"/>
</dbReference>
<organism evidence="2 3">
    <name type="scientific">Candidatus Segetimicrobium genomatis</name>
    <dbReference type="NCBI Taxonomy" id="2569760"/>
    <lineage>
        <taxon>Bacteria</taxon>
        <taxon>Bacillati</taxon>
        <taxon>Candidatus Sysuimicrobiota</taxon>
        <taxon>Candidatus Sysuimicrobiia</taxon>
        <taxon>Candidatus Sysuimicrobiales</taxon>
        <taxon>Candidatus Segetimicrobiaceae</taxon>
        <taxon>Candidatus Segetimicrobium</taxon>
    </lineage>
</organism>
<feature type="compositionally biased region" description="Polar residues" evidence="1">
    <location>
        <begin position="93"/>
        <end position="102"/>
    </location>
</feature>
<reference evidence="2 3" key="1">
    <citation type="journal article" date="2019" name="Nat. Microbiol.">
        <title>Mediterranean grassland soil C-N compound turnover is dependent on rainfall and depth, and is mediated by genomically divergent microorganisms.</title>
        <authorList>
            <person name="Diamond S."/>
            <person name="Andeer P.F."/>
            <person name="Li Z."/>
            <person name="Crits-Christoph A."/>
            <person name="Burstein D."/>
            <person name="Anantharaman K."/>
            <person name="Lane K.R."/>
            <person name="Thomas B.C."/>
            <person name="Pan C."/>
            <person name="Northen T.R."/>
            <person name="Banfield J.F."/>
        </authorList>
    </citation>
    <scope>NUCLEOTIDE SEQUENCE [LARGE SCALE GENOMIC DNA]</scope>
    <source>
        <strain evidence="2">NP_1</strain>
    </source>
</reference>
<gene>
    <name evidence="2" type="ORF">E6G98_12795</name>
</gene>
<name>A0A537LJD7_9BACT</name>
<comment type="caution">
    <text evidence="2">The sequence shown here is derived from an EMBL/GenBank/DDBJ whole genome shotgun (WGS) entry which is preliminary data.</text>
</comment>
<dbReference type="EMBL" id="VBAI01000218">
    <property type="protein sequence ID" value="TMJ08082.1"/>
    <property type="molecule type" value="Genomic_DNA"/>
</dbReference>
<evidence type="ECO:0000256" key="1">
    <source>
        <dbReference type="SAM" id="MobiDB-lite"/>
    </source>
</evidence>
<evidence type="ECO:0000313" key="2">
    <source>
        <dbReference type="EMBL" id="TMJ08082.1"/>
    </source>
</evidence>
<evidence type="ECO:0000313" key="3">
    <source>
        <dbReference type="Proteomes" id="UP000315217"/>
    </source>
</evidence>
<proteinExistence type="predicted"/>
<protein>
    <submittedName>
        <fullName evidence="2">Uncharacterized protein</fullName>
    </submittedName>
</protein>
<sequence length="115" mass="12789">MALVFTFPCGGCGRTYSVYYPKALLYQLSGTAPREMGLKEDEEEVRSGAVDAARTRAEGAGRIFVDASQEMERVCACGKHLDFNIMHHPRVPQSKQLLQRRQTGLIPFPSTPKKS</sequence>